<keyword evidence="3" id="KW-1185">Reference proteome</keyword>
<accession>A0A4P9VV83</accession>
<proteinExistence type="predicted"/>
<evidence type="ECO:0000313" key="3">
    <source>
        <dbReference type="Proteomes" id="UP000257039"/>
    </source>
</evidence>
<dbReference type="Pfam" id="PF04784">
    <property type="entry name" value="DUF547"/>
    <property type="match status" value="1"/>
</dbReference>
<evidence type="ECO:0000259" key="1">
    <source>
        <dbReference type="Pfam" id="PF04784"/>
    </source>
</evidence>
<dbReference type="PANTHER" id="PTHR46361">
    <property type="entry name" value="ELECTRON CARRIER/ PROTEIN DISULFIDE OXIDOREDUCTASE"/>
    <property type="match status" value="1"/>
</dbReference>
<reference evidence="2 3" key="1">
    <citation type="submission" date="2017-04" db="EMBL/GenBank/DDBJ databases">
        <title>Draft genome sequence of Zooshikella ganghwensis VG4 isolated from Red Sea sediments.</title>
        <authorList>
            <person name="Rehman Z."/>
            <person name="Alam I."/>
            <person name="Kamau A."/>
            <person name="Bajic V."/>
            <person name="Leiknes T."/>
        </authorList>
    </citation>
    <scope>NUCLEOTIDE SEQUENCE [LARGE SCALE GENOMIC DNA]</scope>
    <source>
        <strain evidence="2 3">VG4</strain>
    </source>
</reference>
<comment type="caution">
    <text evidence="2">The sequence shown here is derived from an EMBL/GenBank/DDBJ whole genome shotgun (WGS) entry which is preliminary data.</text>
</comment>
<protein>
    <submittedName>
        <fullName evidence="2">DUF547 domain-containing protein</fullName>
    </submittedName>
</protein>
<dbReference type="InterPro" id="IPR006869">
    <property type="entry name" value="DUF547"/>
</dbReference>
<evidence type="ECO:0000313" key="2">
    <source>
        <dbReference type="EMBL" id="RDH46677.1"/>
    </source>
</evidence>
<dbReference type="AlphaFoldDB" id="A0A4P9VV83"/>
<feature type="domain" description="DUF547" evidence="1">
    <location>
        <begin position="91"/>
        <end position="203"/>
    </location>
</feature>
<name>A0A4P9VV83_9GAMM</name>
<sequence length="271" mass="31903">MFTIRLLITLLSFWLIPIVYAAPKADYWAYWDKATQSSSKIDHQLWQNFLDQYLVLDKEKNIYLLNYQAAAKQGSLLLTDYINQLKRIDPRQYNLNEQFAYWVNLYNALTVQLVLKHYPVTSITKLGEGFFSFGPWDDPIVTITNQSLTLNDIEHRILRPIWQDPRIHYVVNCASIGCPDLQPKALTAKLIEPQLEAAAKRFINQPKGVSWQREELVLSKIYDWYNDDFGRSEAKIIAHLIRYAEKDLGTQLRQYQGDISYQYDWQLNEHH</sequence>
<dbReference type="PANTHER" id="PTHR46361:SF3">
    <property type="entry name" value="ELECTRON CARRIER_ PROTEIN DISULFIDE OXIDOREDUCTASE"/>
    <property type="match status" value="1"/>
</dbReference>
<gene>
    <name evidence="2" type="ORF">B9G39_07355</name>
</gene>
<dbReference type="Proteomes" id="UP000257039">
    <property type="component" value="Unassembled WGS sequence"/>
</dbReference>
<organism evidence="2 3">
    <name type="scientific">Zooshikella ganghwensis</name>
    <dbReference type="NCBI Taxonomy" id="202772"/>
    <lineage>
        <taxon>Bacteria</taxon>
        <taxon>Pseudomonadati</taxon>
        <taxon>Pseudomonadota</taxon>
        <taxon>Gammaproteobacteria</taxon>
        <taxon>Oceanospirillales</taxon>
        <taxon>Zooshikellaceae</taxon>
        <taxon>Zooshikella</taxon>
    </lineage>
</organism>
<dbReference type="EMBL" id="NDXW01000001">
    <property type="protein sequence ID" value="RDH46677.1"/>
    <property type="molecule type" value="Genomic_DNA"/>
</dbReference>